<dbReference type="Pfam" id="PF01103">
    <property type="entry name" value="Omp85"/>
    <property type="match status" value="1"/>
</dbReference>
<dbReference type="Gene3D" id="2.40.160.50">
    <property type="entry name" value="membrane protein fhac: a member of the omp85/tpsb transporter family"/>
    <property type="match status" value="1"/>
</dbReference>
<evidence type="ECO:0000313" key="6">
    <source>
        <dbReference type="EMBL" id="KDA02178.1"/>
    </source>
</evidence>
<sequence length="560" mass="60002">MPVELDGLPPGLEDKTRTVLETDEAPPKSILESRRQAGDAAGTLEEFLAAEGYLAAQVSPELIDTLEKKPRLDVQADERFEVASVKLSMASPVSEPLQAKLDAALKTVPVGSPARTIDIEGLDSRLVRTLQDNGHAFAESGGIDVLASRKEKSVEITYALKPGPYVRLGDMTLTEGSASDMDTIRLYRTWTPGDVYVADKIDQLRARLRSSGLFDGIGVAISETPDSNGLYPVELTLTEAKRRSVGAGVTASTTDGVGADAFWERRDVTGAGDTFRLQGAVATLARDLTATYTRPNIGRYGRTFTAETGVRAEETDAYDLQGVKVGAALSQPFNKNFTLSAGVTLDATRTKELRLRALLEPRELVTLSFPLAATYSTVKQPLDPQSGNKAFLGIEPGMSVGDANAGYTRLLISGSTYKKIADGPFVAALRSEFGAFFGSNGVPADRLFFAGGGGTVRGFDYQSLSPTDSSGAILGGRALFDMSAELRYRRSEKIGYVLFVDTGSAANSTDEVFSDLRTAVGLGFRYYPGFGPVRVDIATPVDRRDGESPVQFYISIGQSF</sequence>
<dbReference type="PATRIC" id="fig|1280953.3.peg.2311"/>
<dbReference type="eggNOG" id="COG0729">
    <property type="taxonomic scope" value="Bacteria"/>
</dbReference>
<keyword evidence="7" id="KW-1185">Reference proteome</keyword>
<comment type="subcellular location">
    <subcellularLocation>
        <location evidence="1">Membrane</location>
    </subcellularLocation>
</comment>
<proteinExistence type="predicted"/>
<dbReference type="InterPro" id="IPR000184">
    <property type="entry name" value="Bac_surfAg_D15"/>
</dbReference>
<keyword evidence="2" id="KW-0812">Transmembrane</keyword>
<organism evidence="6 7">
    <name type="scientific">Hyphomonas oceanitis SCH89</name>
    <dbReference type="NCBI Taxonomy" id="1280953"/>
    <lineage>
        <taxon>Bacteria</taxon>
        <taxon>Pseudomonadati</taxon>
        <taxon>Pseudomonadota</taxon>
        <taxon>Alphaproteobacteria</taxon>
        <taxon>Hyphomonadales</taxon>
        <taxon>Hyphomonadaceae</taxon>
        <taxon>Hyphomonas</taxon>
    </lineage>
</organism>
<evidence type="ECO:0000259" key="5">
    <source>
        <dbReference type="Pfam" id="PF01103"/>
    </source>
</evidence>
<dbReference type="PANTHER" id="PTHR12815">
    <property type="entry name" value="SORTING AND ASSEMBLY MACHINERY SAMM50 PROTEIN FAMILY MEMBER"/>
    <property type="match status" value="1"/>
</dbReference>
<keyword evidence="2" id="KW-1134">Transmembrane beta strand</keyword>
<feature type="region of interest" description="Disordered" evidence="4">
    <location>
        <begin position="1"/>
        <end position="36"/>
    </location>
</feature>
<reference evidence="6 7" key="1">
    <citation type="journal article" date="2014" name="Antonie Van Leeuwenhoek">
        <title>Hyphomonas beringensis sp. nov. and Hyphomonas chukchiensis sp. nov., isolated from surface seawater of the Bering Sea and Chukchi Sea.</title>
        <authorList>
            <person name="Li C."/>
            <person name="Lai Q."/>
            <person name="Li G."/>
            <person name="Dong C."/>
            <person name="Wang J."/>
            <person name="Liao Y."/>
            <person name="Shao Z."/>
        </authorList>
    </citation>
    <scope>NUCLEOTIDE SEQUENCE [LARGE SCALE GENOMIC DNA]</scope>
    <source>
        <strain evidence="6 7">SCH89</strain>
    </source>
</reference>
<name>A0A059G6R6_9PROT</name>
<dbReference type="EMBL" id="ARYL01000016">
    <property type="protein sequence ID" value="KDA02178.1"/>
    <property type="molecule type" value="Genomic_DNA"/>
</dbReference>
<comment type="caution">
    <text evidence="6">The sequence shown here is derived from an EMBL/GenBank/DDBJ whole genome shotgun (WGS) entry which is preliminary data.</text>
</comment>
<evidence type="ECO:0000256" key="3">
    <source>
        <dbReference type="ARBA" id="ARBA00023136"/>
    </source>
</evidence>
<evidence type="ECO:0000313" key="7">
    <source>
        <dbReference type="Proteomes" id="UP000024942"/>
    </source>
</evidence>
<dbReference type="GO" id="GO:0019867">
    <property type="term" value="C:outer membrane"/>
    <property type="evidence" value="ECO:0007669"/>
    <property type="project" value="InterPro"/>
</dbReference>
<gene>
    <name evidence="6" type="ORF">HOC_11463</name>
</gene>
<dbReference type="Proteomes" id="UP000024942">
    <property type="component" value="Unassembled WGS sequence"/>
</dbReference>
<keyword evidence="3" id="KW-0472">Membrane</keyword>
<evidence type="ECO:0000256" key="2">
    <source>
        <dbReference type="ARBA" id="ARBA00022452"/>
    </source>
</evidence>
<accession>A0A059G6R6</accession>
<dbReference type="STRING" id="1280953.HOC_11463"/>
<dbReference type="Gene3D" id="3.10.20.310">
    <property type="entry name" value="membrane protein fhac"/>
    <property type="match status" value="1"/>
</dbReference>
<dbReference type="InterPro" id="IPR039910">
    <property type="entry name" value="D15-like"/>
</dbReference>
<evidence type="ECO:0000256" key="1">
    <source>
        <dbReference type="ARBA" id="ARBA00004370"/>
    </source>
</evidence>
<evidence type="ECO:0000256" key="4">
    <source>
        <dbReference type="SAM" id="MobiDB-lite"/>
    </source>
</evidence>
<protein>
    <submittedName>
        <fullName evidence="6">OMP85 family outer membrane protein</fullName>
    </submittedName>
</protein>
<feature type="domain" description="Bacterial surface antigen (D15)" evidence="5">
    <location>
        <begin position="269"/>
        <end position="560"/>
    </location>
</feature>
<dbReference type="PANTHER" id="PTHR12815:SF42">
    <property type="entry name" value="BACTERIAL SURFACE ANTIGEN (D15) DOMAIN-CONTAINING PROTEIN"/>
    <property type="match status" value="1"/>
</dbReference>
<dbReference type="AlphaFoldDB" id="A0A059G6R6"/>